<evidence type="ECO:0000313" key="24">
    <source>
        <dbReference type="Proteomes" id="UP000507245"/>
    </source>
</evidence>
<organism evidence="23 24">
    <name type="scientific">Prunus armeniaca</name>
    <name type="common">Apricot</name>
    <name type="synonym">Armeniaca vulgaris</name>
    <dbReference type="NCBI Taxonomy" id="36596"/>
    <lineage>
        <taxon>Eukaryota</taxon>
        <taxon>Viridiplantae</taxon>
        <taxon>Streptophyta</taxon>
        <taxon>Embryophyta</taxon>
        <taxon>Tracheophyta</taxon>
        <taxon>Spermatophyta</taxon>
        <taxon>Magnoliopsida</taxon>
        <taxon>eudicotyledons</taxon>
        <taxon>Gunneridae</taxon>
        <taxon>Pentapetalae</taxon>
        <taxon>rosids</taxon>
        <taxon>fabids</taxon>
        <taxon>Rosales</taxon>
        <taxon>Rosaceae</taxon>
        <taxon>Amygdaloideae</taxon>
        <taxon>Amygdaleae</taxon>
        <taxon>Prunus</taxon>
    </lineage>
</organism>
<dbReference type="Gene3D" id="3.30.430.20">
    <property type="entry name" value="Gnk2 domain, C-X8-C-X2-C motif"/>
    <property type="match status" value="2"/>
</dbReference>
<dbReference type="InterPro" id="IPR001245">
    <property type="entry name" value="Ser-Thr/Tyr_kinase_cat_dom"/>
</dbReference>
<keyword evidence="11 19" id="KW-1133">Transmembrane helix</keyword>
<comment type="subcellular location">
    <subcellularLocation>
        <location evidence="1">Membrane</location>
        <topology evidence="1">Single-pass membrane protein</topology>
    </subcellularLocation>
</comment>
<dbReference type="Pfam" id="PF07714">
    <property type="entry name" value="PK_Tyr_Ser-Thr"/>
    <property type="match status" value="1"/>
</dbReference>
<feature type="domain" description="Gnk2-homologous" evidence="22">
    <location>
        <begin position="144"/>
        <end position="251"/>
    </location>
</feature>
<dbReference type="FunFam" id="1.10.510.10:FF:000129">
    <property type="entry name" value="cysteine-rich receptor-like protein kinase 10"/>
    <property type="match status" value="1"/>
</dbReference>
<evidence type="ECO:0000256" key="12">
    <source>
        <dbReference type="ARBA" id="ARBA00023136"/>
    </source>
</evidence>
<dbReference type="PROSITE" id="PS00108">
    <property type="entry name" value="PROTEIN_KINASE_ST"/>
    <property type="match status" value="2"/>
</dbReference>
<evidence type="ECO:0000256" key="4">
    <source>
        <dbReference type="ARBA" id="ARBA00022679"/>
    </source>
</evidence>
<evidence type="ECO:0000256" key="2">
    <source>
        <dbReference type="ARBA" id="ARBA00022527"/>
    </source>
</evidence>
<keyword evidence="12 19" id="KW-0472">Membrane</keyword>
<keyword evidence="14" id="KW-0325">Glycoprotein</keyword>
<protein>
    <recommendedName>
        <fullName evidence="25">Cysteine-rich receptor-like protein kinase 10</fullName>
    </recommendedName>
</protein>
<dbReference type="FunFam" id="3.30.200.20:FF:000142">
    <property type="entry name" value="Cysteine-rich receptor-like protein kinase 10"/>
    <property type="match status" value="1"/>
</dbReference>
<feature type="chain" id="PRO_5026910485" description="Cysteine-rich receptor-like protein kinase 10" evidence="20">
    <location>
        <begin position="25"/>
        <end position="1063"/>
    </location>
</feature>
<keyword evidence="24" id="KW-1185">Reference proteome</keyword>
<evidence type="ECO:0000256" key="3">
    <source>
        <dbReference type="ARBA" id="ARBA00022553"/>
    </source>
</evidence>
<dbReference type="Proteomes" id="UP000507245">
    <property type="component" value="Unassembled WGS sequence"/>
</dbReference>
<comment type="catalytic activity">
    <reaction evidence="16">
        <text>L-threonyl-[protein] + ATP = O-phospho-L-threonyl-[protein] + ADP + H(+)</text>
        <dbReference type="Rhea" id="RHEA:46608"/>
        <dbReference type="Rhea" id="RHEA-COMP:11060"/>
        <dbReference type="Rhea" id="RHEA-COMP:11605"/>
        <dbReference type="ChEBI" id="CHEBI:15378"/>
        <dbReference type="ChEBI" id="CHEBI:30013"/>
        <dbReference type="ChEBI" id="CHEBI:30616"/>
        <dbReference type="ChEBI" id="CHEBI:61977"/>
        <dbReference type="ChEBI" id="CHEBI:456216"/>
    </reaction>
</comment>
<keyword evidence="6 20" id="KW-0732">Signal</keyword>
<keyword evidence="8 17" id="KW-0547">Nucleotide-binding</keyword>
<sequence length="1063" mass="118657">MVSSRFLSLLFPILLLIATHQAFAEHNWRTYSTHLCSNNKGNYTTNSTYHRNLNTVLSSLPSNNTGNGYGFYNSSYGQSSDDNQVYAIALCYMVNVEDPACRTCLNASRYALIELCPKQKEAIFVNNGCMLRYSNRLIYGTMETKPYFCMKNTQDVLSSTVNEFFQKLRELLGSLRSETAAAGSLRKFAYGNTSSENIQTIHGLTQCTPDLSEQECNDCLIGAIGDLCSNGKIGGRIIRPSCYFLYEVYPFINISAVKPLPSLPSPTLSSPPISPPLPSTTRNSEGSNRSRNVVIIVVSIVVSLVLIISICICLRGRKTKGKLEILPAEDVDEIGNAESLQMDFDTIRLATDDFSEVNKLGQGGFGSVYKGKLFNGENIAVKRLCMNSGQGDIEFQNEVLLVARLQHRNLVRLLGFCLEGQERLLVYEFVSNASLDRIIFDPIKRAELDWDRRYKIIVGITRGLLYLHEDSRLRIIHRDLKVSNILIDGEMNPKIADFGMARLFVPDQTQANTKRIVGTYGYMAPEYAMHGHFSIKSDVYSFGVLTLEIINGQKISDFQHGENMEDLLSYAWKNWVKGTASNLVDPTLRIGSRSEMMRCIHIGLLCVQENADDRPTMASIIVMLNSYSLVLPVPSPPSFVMHSNSDDQLQSNSTKVSLGSFLPLREHVTAATYLLCGVLAACLSCLRMERLHIFEVYRFIEPKTILQLPSPQPILSPPPPSTNINTVSGGEDADEIRSAESLQFDFDTIRIATDDFSEANKLGQGGFGSVYKVLLVARLQHRNLVRLLGFCLEGIERLLIYEFVPNSSLDHIIFDPIKRTQLDWDSSYKIIVGITRGIIYLHEDSRLRIIHRDLKASNILVDAEMNPKISDFGMAKLFVLDQTQGNTSRIVGTYGYMAPEYAMHGHFSVKSDVYSFGVLVLEIVSGQKNNSFHRGENVEDLLSYAWKSWREGTASNIIDPTLRTGSRAEIMRCIHIGLLCVQENIADRPTMASIVLMLNSYSVTLPVPSQPAFFRHSSVGSDMSSSGWTNNSGWTAGSDRSKSNSVVKAPEDEVSMITEVYPR</sequence>
<dbReference type="InterPro" id="IPR000719">
    <property type="entry name" value="Prot_kinase_dom"/>
</dbReference>
<keyword evidence="5 19" id="KW-0812">Transmembrane</keyword>
<evidence type="ECO:0000259" key="22">
    <source>
        <dbReference type="PROSITE" id="PS51473"/>
    </source>
</evidence>
<evidence type="ECO:0000256" key="6">
    <source>
        <dbReference type="ARBA" id="ARBA00022729"/>
    </source>
</evidence>
<dbReference type="PANTHER" id="PTHR27002:SF1073">
    <property type="entry name" value="CYSTEINE-RICH RECEPTOR-LIKE PROTEIN KINASE 29"/>
    <property type="match status" value="1"/>
</dbReference>
<dbReference type="PROSITE" id="PS00107">
    <property type="entry name" value="PROTEIN_KINASE_ATP"/>
    <property type="match status" value="1"/>
</dbReference>
<dbReference type="CDD" id="cd23509">
    <property type="entry name" value="Gnk2-like"/>
    <property type="match status" value="2"/>
</dbReference>
<dbReference type="AlphaFoldDB" id="A0A6J5X5C3"/>
<evidence type="ECO:0008006" key="25">
    <source>
        <dbReference type="Google" id="ProtNLM"/>
    </source>
</evidence>
<dbReference type="EMBL" id="CAEKKB010000004">
    <property type="protein sequence ID" value="CAB4306264.1"/>
    <property type="molecule type" value="Genomic_DNA"/>
</dbReference>
<dbReference type="Pfam" id="PF00069">
    <property type="entry name" value="Pkinase"/>
    <property type="match status" value="1"/>
</dbReference>
<dbReference type="PROSITE" id="PS50011">
    <property type="entry name" value="PROTEIN_KINASE_DOM"/>
    <property type="match status" value="2"/>
</dbReference>
<evidence type="ECO:0000256" key="8">
    <source>
        <dbReference type="ARBA" id="ARBA00022741"/>
    </source>
</evidence>
<keyword evidence="13" id="KW-0675">Receptor</keyword>
<comment type="catalytic activity">
    <reaction evidence="15">
        <text>L-seryl-[protein] + ATP = O-phospho-L-seryl-[protein] + ADP + H(+)</text>
        <dbReference type="Rhea" id="RHEA:17989"/>
        <dbReference type="Rhea" id="RHEA-COMP:9863"/>
        <dbReference type="Rhea" id="RHEA-COMP:11604"/>
        <dbReference type="ChEBI" id="CHEBI:15378"/>
        <dbReference type="ChEBI" id="CHEBI:29999"/>
        <dbReference type="ChEBI" id="CHEBI:30616"/>
        <dbReference type="ChEBI" id="CHEBI:83421"/>
        <dbReference type="ChEBI" id="CHEBI:456216"/>
    </reaction>
</comment>
<feature type="region of interest" description="Disordered" evidence="18">
    <location>
        <begin position="265"/>
        <end position="287"/>
    </location>
</feature>
<keyword evidence="9" id="KW-0418">Kinase</keyword>
<keyword evidence="3" id="KW-0597">Phosphoprotein</keyword>
<feature type="signal peptide" evidence="20">
    <location>
        <begin position="1"/>
        <end position="24"/>
    </location>
</feature>
<name>A0A6J5X5C3_PRUAR</name>
<evidence type="ECO:0000256" key="11">
    <source>
        <dbReference type="ARBA" id="ARBA00022989"/>
    </source>
</evidence>
<keyword evidence="7" id="KW-0677">Repeat</keyword>
<evidence type="ECO:0000256" key="10">
    <source>
        <dbReference type="ARBA" id="ARBA00022840"/>
    </source>
</evidence>
<dbReference type="FunFam" id="3.30.430.20:FF:000002">
    <property type="entry name" value="Cysteine-rich receptor-like protein kinase 10"/>
    <property type="match status" value="1"/>
</dbReference>
<evidence type="ECO:0000256" key="18">
    <source>
        <dbReference type="SAM" id="MobiDB-lite"/>
    </source>
</evidence>
<feature type="domain" description="Gnk2-homologous" evidence="22">
    <location>
        <begin position="31"/>
        <end position="138"/>
    </location>
</feature>
<feature type="transmembrane region" description="Helical" evidence="19">
    <location>
        <begin position="293"/>
        <end position="314"/>
    </location>
</feature>
<dbReference type="GO" id="GO:0004674">
    <property type="term" value="F:protein serine/threonine kinase activity"/>
    <property type="evidence" value="ECO:0007669"/>
    <property type="project" value="UniProtKB-KW"/>
</dbReference>
<dbReference type="CDD" id="cd14066">
    <property type="entry name" value="STKc_IRAK"/>
    <property type="match status" value="1"/>
</dbReference>
<evidence type="ECO:0000256" key="16">
    <source>
        <dbReference type="ARBA" id="ARBA00047951"/>
    </source>
</evidence>
<dbReference type="GO" id="GO:0009737">
    <property type="term" value="P:response to abscisic acid"/>
    <property type="evidence" value="ECO:0007669"/>
    <property type="project" value="UniProtKB-ARBA"/>
</dbReference>
<dbReference type="PANTHER" id="PTHR27002">
    <property type="entry name" value="RECEPTOR-LIKE SERINE/THREONINE-PROTEIN KINASE SD1-8"/>
    <property type="match status" value="1"/>
</dbReference>
<keyword evidence="10 17" id="KW-0067">ATP-binding</keyword>
<dbReference type="InterPro" id="IPR002902">
    <property type="entry name" value="GNK2"/>
</dbReference>
<evidence type="ECO:0000256" key="5">
    <source>
        <dbReference type="ARBA" id="ARBA00022692"/>
    </source>
</evidence>
<gene>
    <name evidence="23" type="ORF">ORAREDHAP_LOCUS24435</name>
</gene>
<feature type="domain" description="Protein kinase" evidence="21">
    <location>
        <begin position="722"/>
        <end position="1013"/>
    </location>
</feature>
<evidence type="ECO:0000256" key="20">
    <source>
        <dbReference type="SAM" id="SignalP"/>
    </source>
</evidence>
<dbReference type="PROSITE" id="PS51473">
    <property type="entry name" value="GNK2"/>
    <property type="match status" value="2"/>
</dbReference>
<feature type="domain" description="Protein kinase" evidence="21">
    <location>
        <begin position="354"/>
        <end position="630"/>
    </location>
</feature>
<evidence type="ECO:0000256" key="7">
    <source>
        <dbReference type="ARBA" id="ARBA00022737"/>
    </source>
</evidence>
<dbReference type="FunFam" id="1.10.510.10:FF:000343">
    <property type="entry name" value="Cysteine-rich receptor-like protein kinase 28"/>
    <property type="match status" value="1"/>
</dbReference>
<dbReference type="Gene3D" id="3.30.200.20">
    <property type="entry name" value="Phosphorylase Kinase, domain 1"/>
    <property type="match status" value="3"/>
</dbReference>
<dbReference type="GO" id="GO:0005524">
    <property type="term" value="F:ATP binding"/>
    <property type="evidence" value="ECO:0007669"/>
    <property type="project" value="UniProtKB-UniRule"/>
</dbReference>
<dbReference type="Pfam" id="PF01657">
    <property type="entry name" value="Stress-antifung"/>
    <property type="match status" value="2"/>
</dbReference>
<dbReference type="InterPro" id="IPR011009">
    <property type="entry name" value="Kinase-like_dom_sf"/>
</dbReference>
<reference evidence="24" key="1">
    <citation type="journal article" date="2020" name="Genome Biol.">
        <title>Gamete binning: chromosome-level and haplotype-resolved genome assembly enabled by high-throughput single-cell sequencing of gamete genomes.</title>
        <authorList>
            <person name="Campoy J.A."/>
            <person name="Sun H."/>
            <person name="Goel M."/>
            <person name="Jiao W.-B."/>
            <person name="Folz-Donahue K."/>
            <person name="Wang N."/>
            <person name="Rubio M."/>
            <person name="Liu C."/>
            <person name="Kukat C."/>
            <person name="Ruiz D."/>
            <person name="Huettel B."/>
            <person name="Schneeberger K."/>
        </authorList>
    </citation>
    <scope>NUCLEOTIDE SEQUENCE [LARGE SCALE GENOMIC DNA]</scope>
    <source>
        <strain evidence="24">cv. Rojo Pasion</strain>
    </source>
</reference>
<dbReference type="Gene3D" id="1.10.510.10">
    <property type="entry name" value="Transferase(Phosphotransferase) domain 1"/>
    <property type="match status" value="2"/>
</dbReference>
<evidence type="ECO:0000256" key="17">
    <source>
        <dbReference type="PROSITE-ProRule" id="PRU10141"/>
    </source>
</evidence>
<dbReference type="InterPro" id="IPR017441">
    <property type="entry name" value="Protein_kinase_ATP_BS"/>
</dbReference>
<feature type="binding site" evidence="17">
    <location>
        <position position="382"/>
    </location>
    <ligand>
        <name>ATP</name>
        <dbReference type="ChEBI" id="CHEBI:30616"/>
    </ligand>
</feature>
<evidence type="ECO:0000256" key="1">
    <source>
        <dbReference type="ARBA" id="ARBA00004167"/>
    </source>
</evidence>
<dbReference type="GO" id="GO:0006950">
    <property type="term" value="P:response to stress"/>
    <property type="evidence" value="ECO:0007669"/>
    <property type="project" value="UniProtKB-ARBA"/>
</dbReference>
<dbReference type="SUPFAM" id="SSF56112">
    <property type="entry name" value="Protein kinase-like (PK-like)"/>
    <property type="match status" value="2"/>
</dbReference>
<evidence type="ECO:0000256" key="19">
    <source>
        <dbReference type="SAM" id="Phobius"/>
    </source>
</evidence>
<accession>A0A6J5X5C3</accession>
<proteinExistence type="predicted"/>
<dbReference type="OrthoDB" id="1162088at2759"/>
<evidence type="ECO:0000256" key="14">
    <source>
        <dbReference type="ARBA" id="ARBA00023180"/>
    </source>
</evidence>
<dbReference type="GO" id="GO:0005886">
    <property type="term" value="C:plasma membrane"/>
    <property type="evidence" value="ECO:0007669"/>
    <property type="project" value="TreeGrafter"/>
</dbReference>
<dbReference type="InterPro" id="IPR038408">
    <property type="entry name" value="GNK2_sf"/>
</dbReference>
<feature type="region of interest" description="Disordered" evidence="18">
    <location>
        <begin position="1024"/>
        <end position="1050"/>
    </location>
</feature>
<evidence type="ECO:0000256" key="15">
    <source>
        <dbReference type="ARBA" id="ARBA00047558"/>
    </source>
</evidence>
<evidence type="ECO:0000313" key="23">
    <source>
        <dbReference type="EMBL" id="CAB4306264.1"/>
    </source>
</evidence>
<dbReference type="InterPro" id="IPR008271">
    <property type="entry name" value="Ser/Thr_kinase_AS"/>
</dbReference>
<keyword evidence="2" id="KW-0723">Serine/threonine-protein kinase</keyword>
<keyword evidence="4" id="KW-0808">Transferase</keyword>
<evidence type="ECO:0000259" key="21">
    <source>
        <dbReference type="PROSITE" id="PS50011"/>
    </source>
</evidence>
<dbReference type="SMART" id="SM00220">
    <property type="entry name" value="S_TKc"/>
    <property type="match status" value="2"/>
</dbReference>
<evidence type="ECO:0000256" key="13">
    <source>
        <dbReference type="ARBA" id="ARBA00023170"/>
    </source>
</evidence>
<evidence type="ECO:0000256" key="9">
    <source>
        <dbReference type="ARBA" id="ARBA00022777"/>
    </source>
</evidence>